<dbReference type="EMBL" id="JSVC01000016">
    <property type="protein sequence ID" value="KIC93889.1"/>
    <property type="molecule type" value="Genomic_DNA"/>
</dbReference>
<feature type="transmembrane region" description="Helical" evidence="8">
    <location>
        <begin position="6"/>
        <end position="28"/>
    </location>
</feature>
<reference evidence="10 11" key="1">
    <citation type="submission" date="2014-11" db="EMBL/GenBank/DDBJ databases">
        <title>Genome sequence of Flavihumibacter solisilvae 3-3.</title>
        <authorList>
            <person name="Zhou G."/>
            <person name="Li M."/>
            <person name="Wang G."/>
        </authorList>
    </citation>
    <scope>NUCLEOTIDE SEQUENCE [LARGE SCALE GENOMIC DNA]</scope>
    <source>
        <strain evidence="10 11">3-3</strain>
    </source>
</reference>
<keyword evidence="5" id="KW-0378">Hydrolase</keyword>
<keyword evidence="8" id="KW-1133">Transmembrane helix</keyword>
<evidence type="ECO:0000256" key="5">
    <source>
        <dbReference type="ARBA" id="ARBA00022801"/>
    </source>
</evidence>
<dbReference type="PROSITE" id="PS00761">
    <property type="entry name" value="SPASE_I_3"/>
    <property type="match status" value="1"/>
</dbReference>
<keyword evidence="8" id="KW-0472">Membrane</keyword>
<evidence type="ECO:0000313" key="11">
    <source>
        <dbReference type="Proteomes" id="UP000031408"/>
    </source>
</evidence>
<evidence type="ECO:0000313" key="10">
    <source>
        <dbReference type="EMBL" id="KIC93889.1"/>
    </source>
</evidence>
<dbReference type="SUPFAM" id="SSF51306">
    <property type="entry name" value="LexA/Signal peptidase"/>
    <property type="match status" value="1"/>
</dbReference>
<dbReference type="EC" id="3.4.21.89" evidence="3"/>
<feature type="active site" evidence="7">
    <location>
        <position position="287"/>
    </location>
</feature>
<dbReference type="InterPro" id="IPR019533">
    <property type="entry name" value="Peptidase_S26"/>
</dbReference>
<dbReference type="OrthoDB" id="9802919at2"/>
<dbReference type="Pfam" id="PF10502">
    <property type="entry name" value="Peptidase_S26"/>
    <property type="match status" value="2"/>
</dbReference>
<evidence type="ECO:0000256" key="7">
    <source>
        <dbReference type="PIRSR" id="PIRSR600223-1"/>
    </source>
</evidence>
<proteinExistence type="inferred from homology"/>
<dbReference type="PRINTS" id="PR00727">
    <property type="entry name" value="LEADERPTASE"/>
</dbReference>
<evidence type="ECO:0000256" key="4">
    <source>
        <dbReference type="ARBA" id="ARBA00019232"/>
    </source>
</evidence>
<dbReference type="GO" id="GO:0009003">
    <property type="term" value="F:signal peptidase activity"/>
    <property type="evidence" value="ECO:0007669"/>
    <property type="project" value="UniProtKB-EC"/>
</dbReference>
<keyword evidence="8" id="KW-0812">Transmembrane</keyword>
<dbReference type="PANTHER" id="PTHR43390">
    <property type="entry name" value="SIGNAL PEPTIDASE I"/>
    <property type="match status" value="1"/>
</dbReference>
<name>A0A0C1ITW8_9BACT</name>
<feature type="transmembrane region" description="Helical" evidence="8">
    <location>
        <begin position="86"/>
        <end position="106"/>
    </location>
</feature>
<evidence type="ECO:0000256" key="2">
    <source>
        <dbReference type="ARBA" id="ARBA00009370"/>
    </source>
</evidence>
<dbReference type="InterPro" id="IPR036286">
    <property type="entry name" value="LexA/Signal_pep-like_sf"/>
</dbReference>
<protein>
    <recommendedName>
        <fullName evidence="4">Signal peptidase I</fullName>
        <ecNumber evidence="3">3.4.21.89</ecNumber>
    </recommendedName>
    <alternativeName>
        <fullName evidence="6">Leader peptidase I</fullName>
    </alternativeName>
</protein>
<dbReference type="InterPro" id="IPR019758">
    <property type="entry name" value="Pept_S26A_signal_pept_1_CS"/>
</dbReference>
<feature type="domain" description="Peptidase S26" evidence="9">
    <location>
        <begin position="421"/>
        <end position="501"/>
    </location>
</feature>
<dbReference type="Pfam" id="PF18936">
    <property type="entry name" value="DUF5684"/>
    <property type="match status" value="1"/>
</dbReference>
<feature type="active site" evidence="7">
    <location>
        <position position="158"/>
    </location>
</feature>
<accession>A0A0C1ITW8</accession>
<dbReference type="GO" id="GO:0004252">
    <property type="term" value="F:serine-type endopeptidase activity"/>
    <property type="evidence" value="ECO:0007669"/>
    <property type="project" value="InterPro"/>
</dbReference>
<sequence>MTTNQILIVALISLIIFILPAFGLYKLFQKAGTPGWKGLIPLYNTWVMLEIAQRPKHWFFWQLIPVAGWFVTMGIFIEFIKCFGKFSFWEHALTCLVPFLYFPYVAMDQKTRFIGPQGVKHYQKSTVREWVDAGIFAIVAATLIRTFIFEAYTIPTGSMEKTLLINDFLFVSKLSYGPRIPNTPLSIPFMHHTIPGTSSRSYSELVKLPYSRWFESPVKRNDVVVFNFPTGDTVINRPEFQSQDPYYDFARRIGSGDINKGRQAVLSDPETYPLVIRPVDKRENYIKRCVAIGGDTLEVRDGRVYIDGKPGFIPPHSQIFYEVETNGQPLNAEVMKEEYNVDIENPDEIFSISGNKYGMLLTAEAVDKMKSSGLAKSITPQLIRPDQVDPRLWGTICFPYDTIHKWTVDSFGPIWIPKKGATLTITPENYSIYERAIRVYEGNTLERQNNKFVINGQETDKYTFKMDYYWMMGDNRHLSQDSRFWGFVPEDHVVGEAWIIWMSINKGIRWNRLFRSIK</sequence>
<comment type="similarity">
    <text evidence="2">Belongs to the peptidase S26 family.</text>
</comment>
<evidence type="ECO:0000256" key="3">
    <source>
        <dbReference type="ARBA" id="ARBA00013208"/>
    </source>
</evidence>
<dbReference type="GO" id="GO:0006465">
    <property type="term" value="P:signal peptide processing"/>
    <property type="evidence" value="ECO:0007669"/>
    <property type="project" value="InterPro"/>
</dbReference>
<dbReference type="AlphaFoldDB" id="A0A0C1ITW8"/>
<evidence type="ECO:0000256" key="1">
    <source>
        <dbReference type="ARBA" id="ARBA00000677"/>
    </source>
</evidence>
<evidence type="ECO:0000259" key="9">
    <source>
        <dbReference type="Pfam" id="PF10502"/>
    </source>
</evidence>
<feature type="domain" description="Peptidase S26" evidence="9">
    <location>
        <begin position="128"/>
        <end position="310"/>
    </location>
</feature>
<dbReference type="Proteomes" id="UP000031408">
    <property type="component" value="Unassembled WGS sequence"/>
</dbReference>
<dbReference type="RefSeq" id="WP_039141182.1">
    <property type="nucleotide sequence ID" value="NZ_JSVC01000016.1"/>
</dbReference>
<dbReference type="CDD" id="cd06530">
    <property type="entry name" value="S26_SPase_I"/>
    <property type="match status" value="2"/>
</dbReference>
<comment type="catalytic activity">
    <reaction evidence="1">
        <text>Cleavage of hydrophobic, N-terminal signal or leader sequences from secreted and periplasmic proteins.</text>
        <dbReference type="EC" id="3.4.21.89"/>
    </reaction>
</comment>
<dbReference type="STRING" id="1349421.OI18_14980"/>
<dbReference type="GO" id="GO:0016020">
    <property type="term" value="C:membrane"/>
    <property type="evidence" value="ECO:0007669"/>
    <property type="project" value="InterPro"/>
</dbReference>
<dbReference type="InterPro" id="IPR043739">
    <property type="entry name" value="DUF5684"/>
</dbReference>
<evidence type="ECO:0000256" key="8">
    <source>
        <dbReference type="SAM" id="Phobius"/>
    </source>
</evidence>
<evidence type="ECO:0000256" key="6">
    <source>
        <dbReference type="ARBA" id="ARBA00029906"/>
    </source>
</evidence>
<dbReference type="PANTHER" id="PTHR43390:SF1">
    <property type="entry name" value="CHLOROPLAST PROCESSING PEPTIDASE"/>
    <property type="match status" value="1"/>
</dbReference>
<feature type="transmembrane region" description="Helical" evidence="8">
    <location>
        <begin position="58"/>
        <end position="80"/>
    </location>
</feature>
<dbReference type="Gene3D" id="2.10.109.10">
    <property type="entry name" value="Umud Fragment, subunit A"/>
    <property type="match status" value="2"/>
</dbReference>
<organism evidence="10 11">
    <name type="scientific">Flavihumibacter solisilvae</name>
    <dbReference type="NCBI Taxonomy" id="1349421"/>
    <lineage>
        <taxon>Bacteria</taxon>
        <taxon>Pseudomonadati</taxon>
        <taxon>Bacteroidota</taxon>
        <taxon>Chitinophagia</taxon>
        <taxon>Chitinophagales</taxon>
        <taxon>Chitinophagaceae</taxon>
        <taxon>Flavihumibacter</taxon>
    </lineage>
</organism>
<gene>
    <name evidence="10" type="ORF">OI18_14980</name>
</gene>
<dbReference type="InterPro" id="IPR000223">
    <property type="entry name" value="Pept_S26A_signal_pept_1"/>
</dbReference>
<comment type="caution">
    <text evidence="10">The sequence shown here is derived from an EMBL/GenBank/DDBJ whole genome shotgun (WGS) entry which is preliminary data.</text>
</comment>
<keyword evidence="11" id="KW-1185">Reference proteome</keyword>